<dbReference type="EMBL" id="CP009268">
    <property type="protein sequence ID" value="AJA50495.1"/>
    <property type="molecule type" value="Genomic_DNA"/>
</dbReference>
<name>A0A0H3J1B3_CLOPA</name>
<dbReference type="PATRIC" id="fig|1262449.3.peg.299"/>
<organism evidence="10 13">
    <name type="scientific">Clostridium pasteurianum DSM 525 = ATCC 6013</name>
    <dbReference type="NCBI Taxonomy" id="1262449"/>
    <lineage>
        <taxon>Bacteria</taxon>
        <taxon>Bacillati</taxon>
        <taxon>Bacillota</taxon>
        <taxon>Clostridia</taxon>
        <taxon>Eubacteriales</taxon>
        <taxon>Clostridiaceae</taxon>
        <taxon>Clostridium</taxon>
    </lineage>
</organism>
<evidence type="ECO:0000313" key="13">
    <source>
        <dbReference type="Proteomes" id="UP000030905"/>
    </source>
</evidence>
<accession>A0A0H3J1B3</accession>
<evidence type="ECO:0000313" key="11">
    <source>
        <dbReference type="EMBL" id="KRU13493.1"/>
    </source>
</evidence>
<evidence type="ECO:0000256" key="6">
    <source>
        <dbReference type="ARBA" id="ARBA00022847"/>
    </source>
</evidence>
<comment type="similarity">
    <text evidence="1">Belongs to the KdgT transporter family.</text>
</comment>
<dbReference type="EMBL" id="JPGY02000001">
    <property type="protein sequence ID" value="KRU13493.1"/>
    <property type="molecule type" value="Genomic_DNA"/>
</dbReference>
<sequence>MDLLKRVNKIPAGTMLVPLFTAAVLNTFCPSILRIGSYSQSLISNDGINVMMFLTLLFTGTQIKIKDIPEALKRGGSHVFFKYLAGALAYFIILKFFGYNGIFGTCTLAILCALTNNNSSLYMGLVQNYGDHADLAARPIFNFNSGPMLTLLTIGVSGGNAVSWEEYVTVLIPLLIGIILSAIDEKIKTATKNGITLILPVMGFILGSGIDLSKIIVSGFGGVFLFILVLIITGPVALFVDRILLKRPGYGGMATVSVAGNTIAVPAMIGQFVPAFRDYVNLATVQISCAVVLSSIICPLIVHWFAKHFGCPKYKEVFQKIEIS</sequence>
<dbReference type="Proteomes" id="UP000028042">
    <property type="component" value="Unassembled WGS sequence"/>
</dbReference>
<feature type="transmembrane region" description="Helical" evidence="9">
    <location>
        <begin position="195"/>
        <end position="217"/>
    </location>
</feature>
<feature type="transmembrane region" description="Helical" evidence="9">
    <location>
        <begin position="223"/>
        <end position="240"/>
    </location>
</feature>
<evidence type="ECO:0000256" key="3">
    <source>
        <dbReference type="ARBA" id="ARBA00022475"/>
    </source>
</evidence>
<keyword evidence="8 9" id="KW-0472">Membrane</keyword>
<dbReference type="eggNOG" id="ENOG502Z7JT">
    <property type="taxonomic scope" value="Bacteria"/>
</dbReference>
<keyword evidence="4" id="KW-0762">Sugar transport</keyword>
<keyword evidence="3" id="KW-1003">Cell membrane</keyword>
<dbReference type="Gene3D" id="1.20.1530.20">
    <property type="match status" value="1"/>
</dbReference>
<evidence type="ECO:0000256" key="1">
    <source>
        <dbReference type="ARBA" id="ARBA00006430"/>
    </source>
</evidence>
<gene>
    <name evidence="10" type="primary">kdgT2</name>
    <name evidence="10" type="ORF">CLPA_c04070</name>
    <name evidence="11" type="ORF">CP6013_02741</name>
</gene>
<dbReference type="RefSeq" id="WP_003441100.1">
    <property type="nucleotide sequence ID" value="NZ_ANZB01000001.1"/>
</dbReference>
<feature type="transmembrane region" description="Helical" evidence="9">
    <location>
        <begin position="39"/>
        <end position="58"/>
    </location>
</feature>
<proteinExistence type="inferred from homology"/>
<reference evidence="10 13" key="1">
    <citation type="journal article" date="2015" name="Genome Announc.">
        <title>Complete Genome Sequence of the Nitrogen-Fixing and Solvent-Producing Clostridium pasteurianum DSM 525.</title>
        <authorList>
            <person name="Poehlein A."/>
            <person name="Grosse-Honebrink A."/>
            <person name="Zhang Y."/>
            <person name="Minton N.P."/>
            <person name="Daniel R."/>
        </authorList>
    </citation>
    <scope>NUCLEOTIDE SEQUENCE [LARGE SCALE GENOMIC DNA]</scope>
    <source>
        <strain evidence="10">DSM 525</strain>
        <strain evidence="13">DSM 525 / ATCC 6013</strain>
    </source>
</reference>
<evidence type="ECO:0000313" key="10">
    <source>
        <dbReference type="EMBL" id="AJA50495.1"/>
    </source>
</evidence>
<keyword evidence="13" id="KW-1185">Reference proteome</keyword>
<dbReference type="GeneID" id="93072648"/>
<dbReference type="Pfam" id="PF03812">
    <property type="entry name" value="KdgT"/>
    <property type="match status" value="1"/>
</dbReference>
<dbReference type="AlphaFoldDB" id="A0A0H3J1B3"/>
<evidence type="ECO:0000256" key="8">
    <source>
        <dbReference type="ARBA" id="ARBA00023136"/>
    </source>
</evidence>
<dbReference type="KEGG" id="cpae:CPAST_c04070"/>
<dbReference type="InterPro" id="IPR038770">
    <property type="entry name" value="Na+/solute_symporter_sf"/>
</dbReference>
<feature type="transmembrane region" description="Helical" evidence="9">
    <location>
        <begin position="167"/>
        <end position="183"/>
    </location>
</feature>
<dbReference type="KEGG" id="cpat:CLPA_c04070"/>
<keyword evidence="5 9" id="KW-0812">Transmembrane</keyword>
<dbReference type="Proteomes" id="UP000030905">
    <property type="component" value="Chromosome"/>
</dbReference>
<reference evidence="11" key="2">
    <citation type="submission" date="2015-10" db="EMBL/GenBank/DDBJ databases">
        <title>Improved Draft Genome Sequence of Clostridium pasteurianum Strain ATCC 6013 (DSM 525) Using a Hybrid Next-Generation Sequencing Approach.</title>
        <authorList>
            <person name="Pyne M.E."/>
            <person name="Utturkar S.M."/>
            <person name="Brown S.D."/>
            <person name="Moo-Young M."/>
            <person name="Chung D.A."/>
            <person name="Chou P.C."/>
        </authorList>
    </citation>
    <scope>NUCLEOTIDE SEQUENCE</scope>
    <source>
        <strain evidence="11">ATCC 6013</strain>
    </source>
</reference>
<keyword evidence="7 9" id="KW-1133">Transmembrane helix</keyword>
<feature type="transmembrane region" description="Helical" evidence="9">
    <location>
        <begin position="12"/>
        <end position="33"/>
    </location>
</feature>
<evidence type="ECO:0000256" key="5">
    <source>
        <dbReference type="ARBA" id="ARBA00022692"/>
    </source>
</evidence>
<evidence type="ECO:0000256" key="9">
    <source>
        <dbReference type="SAM" id="Phobius"/>
    </source>
</evidence>
<dbReference type="GO" id="GO:0016020">
    <property type="term" value="C:membrane"/>
    <property type="evidence" value="ECO:0007669"/>
    <property type="project" value="InterPro"/>
</dbReference>
<evidence type="ECO:0000256" key="7">
    <source>
        <dbReference type="ARBA" id="ARBA00022989"/>
    </source>
</evidence>
<reference evidence="11 12" key="3">
    <citation type="journal article" name="Genome Announc.">
        <title>Improved Draft Genome Sequence of Clostridium pasteurianum Strain ATCC 6013 (DSM 525) Using a Hybrid Next-Generation Sequencing Approach.</title>
        <authorList>
            <person name="Pyne M.E."/>
            <person name="Utturkar S."/>
            <person name="Brown S.D."/>
            <person name="Moo-Young M."/>
            <person name="Chung D.A."/>
            <person name="Chou C.P."/>
        </authorList>
    </citation>
    <scope>NUCLEOTIDE SEQUENCE [LARGE SCALE GENOMIC DNA]</scope>
    <source>
        <strain evidence="11 12">ATCC 6013</strain>
    </source>
</reference>
<feature type="transmembrane region" description="Helical" evidence="9">
    <location>
        <begin position="79"/>
        <end position="98"/>
    </location>
</feature>
<dbReference type="InterPro" id="IPR004684">
    <property type="entry name" value="2keto-3dGluconate_permease"/>
</dbReference>
<keyword evidence="6" id="KW-0769">Symport</keyword>
<feature type="transmembrane region" description="Helical" evidence="9">
    <location>
        <begin position="252"/>
        <end position="273"/>
    </location>
</feature>
<dbReference type="GO" id="GO:0015649">
    <property type="term" value="F:2-keto-3-deoxygluconate:proton symporter activity"/>
    <property type="evidence" value="ECO:0007669"/>
    <property type="project" value="InterPro"/>
</dbReference>
<evidence type="ECO:0000256" key="4">
    <source>
        <dbReference type="ARBA" id="ARBA00022597"/>
    </source>
</evidence>
<evidence type="ECO:0000313" key="12">
    <source>
        <dbReference type="Proteomes" id="UP000028042"/>
    </source>
</evidence>
<evidence type="ECO:0000256" key="2">
    <source>
        <dbReference type="ARBA" id="ARBA00022448"/>
    </source>
</evidence>
<protein>
    <submittedName>
        <fullName evidence="10 11">2-keto-3-deoxygluconate permease</fullName>
    </submittedName>
</protein>
<feature type="transmembrane region" description="Helical" evidence="9">
    <location>
        <begin position="285"/>
        <end position="306"/>
    </location>
</feature>
<keyword evidence="2" id="KW-0813">Transport</keyword>